<name>A0ABR9ZJI5_9CORY</name>
<dbReference type="HAMAP" id="MF_00595">
    <property type="entry name" value="PEPcase_type1"/>
    <property type="match status" value="1"/>
</dbReference>
<dbReference type="InterPro" id="IPR018129">
    <property type="entry name" value="PEP_COase_Lys_AS"/>
</dbReference>
<evidence type="ECO:0000256" key="8">
    <source>
        <dbReference type="ARBA" id="ARBA00023300"/>
    </source>
</evidence>
<comment type="subunit">
    <text evidence="10">Homotetramer.</text>
</comment>
<dbReference type="PROSITE" id="PS00393">
    <property type="entry name" value="PEPCASE_2"/>
    <property type="match status" value="1"/>
</dbReference>
<dbReference type="Proteomes" id="UP000635902">
    <property type="component" value="Unassembled WGS sequence"/>
</dbReference>
<accession>A0ABR9ZJI5</accession>
<evidence type="ECO:0000256" key="10">
    <source>
        <dbReference type="HAMAP-Rule" id="MF_00595"/>
    </source>
</evidence>
<dbReference type="PRINTS" id="PR00150">
    <property type="entry name" value="PEPCARBXLASE"/>
</dbReference>
<evidence type="ECO:0000256" key="12">
    <source>
        <dbReference type="PROSITE-ProRule" id="PRU10112"/>
    </source>
</evidence>
<evidence type="ECO:0000256" key="3">
    <source>
        <dbReference type="ARBA" id="ARBA00008346"/>
    </source>
</evidence>
<keyword evidence="6 10" id="KW-0460">Magnesium</keyword>
<feature type="active site" evidence="10 11">
    <location>
        <position position="165"/>
    </location>
</feature>
<comment type="caution">
    <text evidence="13">The sequence shown here is derived from an EMBL/GenBank/DDBJ whole genome shotgun (WGS) entry which is preliminary data.</text>
</comment>
<comment type="function">
    <text evidence="2 10">Forms oxaloacetate, a four-carbon dicarboxylic acid source for the tricarboxylic acid cycle.</text>
</comment>
<comment type="similarity">
    <text evidence="3 10">Belongs to the PEPCase type 1 family.</text>
</comment>
<evidence type="ECO:0000256" key="11">
    <source>
        <dbReference type="PROSITE-ProRule" id="PRU10111"/>
    </source>
</evidence>
<dbReference type="SUPFAM" id="SSF51621">
    <property type="entry name" value="Phosphoenolpyruvate/pyruvate domain"/>
    <property type="match status" value="1"/>
</dbReference>
<evidence type="ECO:0000256" key="5">
    <source>
        <dbReference type="ARBA" id="ARBA00022419"/>
    </source>
</evidence>
<dbReference type="NCBIfam" id="NF000584">
    <property type="entry name" value="PRK00009.1"/>
    <property type="match status" value="1"/>
</dbReference>
<keyword evidence="14" id="KW-1185">Reference proteome</keyword>
<feature type="active site" evidence="10 12">
    <location>
        <position position="605"/>
    </location>
</feature>
<keyword evidence="8 10" id="KW-0120">Carbon dioxide fixation</keyword>
<protein>
    <recommendedName>
        <fullName evidence="5 10">Phosphoenolpyruvate carboxylase</fullName>
        <shortName evidence="10">PEPC</shortName>
        <shortName evidence="10">PEPCase</shortName>
        <ecNumber evidence="4 10">4.1.1.31</ecNumber>
    </recommendedName>
</protein>
<dbReference type="Gene3D" id="1.20.1440.90">
    <property type="entry name" value="Phosphoenolpyruvate/pyruvate domain"/>
    <property type="match status" value="1"/>
</dbReference>
<evidence type="ECO:0000256" key="6">
    <source>
        <dbReference type="ARBA" id="ARBA00022842"/>
    </source>
</evidence>
<dbReference type="EMBL" id="JADKMY010000001">
    <property type="protein sequence ID" value="MBF4553581.1"/>
    <property type="molecule type" value="Genomic_DNA"/>
</dbReference>
<evidence type="ECO:0000256" key="1">
    <source>
        <dbReference type="ARBA" id="ARBA00001946"/>
    </source>
</evidence>
<keyword evidence="7 10" id="KW-0456">Lyase</keyword>
<gene>
    <name evidence="10 13" type="primary">ppc</name>
    <name evidence="13" type="ORF">IRY30_05735</name>
</gene>
<organism evidence="13 14">
    <name type="scientific">Corynebacterium suicordis DSM 45110</name>
    <dbReference type="NCBI Taxonomy" id="1121369"/>
    <lineage>
        <taxon>Bacteria</taxon>
        <taxon>Bacillati</taxon>
        <taxon>Actinomycetota</taxon>
        <taxon>Actinomycetes</taxon>
        <taxon>Mycobacteriales</taxon>
        <taxon>Corynebacteriaceae</taxon>
        <taxon>Corynebacterium</taxon>
    </lineage>
</organism>
<dbReference type="InterPro" id="IPR022805">
    <property type="entry name" value="PEP_COase_bac/pln-type"/>
</dbReference>
<evidence type="ECO:0000256" key="4">
    <source>
        <dbReference type="ARBA" id="ARBA00012305"/>
    </source>
</evidence>
<comment type="catalytic activity">
    <reaction evidence="9 10">
        <text>oxaloacetate + phosphate = phosphoenolpyruvate + hydrogencarbonate</text>
        <dbReference type="Rhea" id="RHEA:28370"/>
        <dbReference type="ChEBI" id="CHEBI:16452"/>
        <dbReference type="ChEBI" id="CHEBI:17544"/>
        <dbReference type="ChEBI" id="CHEBI:43474"/>
        <dbReference type="ChEBI" id="CHEBI:58702"/>
        <dbReference type="EC" id="4.1.1.31"/>
    </reaction>
</comment>
<dbReference type="PROSITE" id="PS00781">
    <property type="entry name" value="PEPCASE_1"/>
    <property type="match status" value="1"/>
</dbReference>
<reference evidence="13 14" key="1">
    <citation type="submission" date="2020-10" db="EMBL/GenBank/DDBJ databases">
        <title>Novel species in genus Corynebacterium.</title>
        <authorList>
            <person name="Zhang G."/>
        </authorList>
    </citation>
    <scope>NUCLEOTIDE SEQUENCE [LARGE SCALE GENOMIC DNA]</scope>
    <source>
        <strain evidence="13 14">DSM 45110</strain>
    </source>
</reference>
<evidence type="ECO:0000256" key="9">
    <source>
        <dbReference type="ARBA" id="ARBA00048995"/>
    </source>
</evidence>
<dbReference type="EC" id="4.1.1.31" evidence="4 10"/>
<comment type="cofactor">
    <cofactor evidence="1 10">
        <name>Mg(2+)</name>
        <dbReference type="ChEBI" id="CHEBI:18420"/>
    </cofactor>
</comment>
<dbReference type="PANTHER" id="PTHR30523">
    <property type="entry name" value="PHOSPHOENOLPYRUVATE CARBOXYLASE"/>
    <property type="match status" value="1"/>
</dbReference>
<evidence type="ECO:0000256" key="7">
    <source>
        <dbReference type="ARBA" id="ARBA00023239"/>
    </source>
</evidence>
<sequence>MPTDAPEHQLIPGTIIPVVTDAPESESVHPSIRDDIRYLGAILGEVIREQEGEFTYNLIENIRATSLDLRHGELSTKELAEQFHSMDVARTLPVIRAFSHFALLANLAEDLNAERLRDKAADEGETPGPSTLDCTWRTIAEQGISSAQVSNTLEHLYVAPVMTAHPTETRRRTVFDVQADIAHQMRKRARILERGETARTQDELDKITRFIKRRITALWQTALIRSVRPRIEDEIKVGLRYYSLSLLEEIPAINRDVRNHLHEQFPDAQPTPAIIRPGSWIGGDHDGNPYVTGETVEKATSMAARTIFEHYGRVLAKLEQELSLSTRISDVTPELEELAARGKNNVPSREDEPYRRAIHGMRGRIAATAEANLGVRIFPSEIHDDFQPYADPQEFLADITVVDHSLRTGVDDSLADDALAELFSSVHSFGFHLSGLDLRQNSESFEAVLTELFAWAGVNDNYAELDEEHKVELLVKELSSPRPLAEPATEFSEATAREIGIFRAAAAAIERFGREAVPHCIVSMATSVSDILEPMILLKEVGLFHADRDAPTGSVDVIPLFETIEDLRAGAAIMRDLWALPFYRAYVHQLDNQQEVMLGYSDSNKDGGYFAANWALYSAELELVEAAREADVRLRLFHGRGGTVGRGGGPSYDAILAQPEGAVQGSLRITEQGEIISAKYGDQSNARRNLEALASATLEASLLEIPAPEDTNRAYETMAEISDLSLNSYATLMHEDEGFINYFTSSTPLEEIGSLNIGSRPTSRKQTEAITDLRAIPWVLSWSQSRVMLPGWFGVGSAIQKWLESGTSVPGGPQERLDFLRDLHQRWPFFQTVMANMAQVMAKVDMSLAELYSSLVEDQEDAQRIFTIIREEYTTSVDMFLQVTDQKSLLEENAELANSVRNRFPYLVPLNLLQLELLRRFRKGDDSRQVRIGIQLTMNGLSTALRNSG</sequence>
<evidence type="ECO:0000256" key="2">
    <source>
        <dbReference type="ARBA" id="ARBA00003670"/>
    </source>
</evidence>
<dbReference type="InterPro" id="IPR021135">
    <property type="entry name" value="PEP_COase"/>
</dbReference>
<evidence type="ECO:0000313" key="14">
    <source>
        <dbReference type="Proteomes" id="UP000635902"/>
    </source>
</evidence>
<dbReference type="GO" id="GO:0008964">
    <property type="term" value="F:phosphoenolpyruvate carboxylase activity"/>
    <property type="evidence" value="ECO:0007669"/>
    <property type="project" value="UniProtKB-EC"/>
</dbReference>
<dbReference type="Pfam" id="PF00311">
    <property type="entry name" value="PEPcase"/>
    <property type="match status" value="1"/>
</dbReference>
<dbReference type="PANTHER" id="PTHR30523:SF6">
    <property type="entry name" value="PHOSPHOENOLPYRUVATE CARBOXYLASE"/>
    <property type="match status" value="1"/>
</dbReference>
<evidence type="ECO:0000313" key="13">
    <source>
        <dbReference type="EMBL" id="MBF4553581.1"/>
    </source>
</evidence>
<dbReference type="RefSeq" id="WP_194556367.1">
    <property type="nucleotide sequence ID" value="NZ_JADKMY010000001.1"/>
</dbReference>
<dbReference type="InterPro" id="IPR015813">
    <property type="entry name" value="Pyrv/PenolPyrv_kinase-like_dom"/>
</dbReference>
<dbReference type="InterPro" id="IPR033129">
    <property type="entry name" value="PEPCASE_His_AS"/>
</dbReference>
<proteinExistence type="inferred from homology"/>